<dbReference type="PROSITE" id="PS51257">
    <property type="entry name" value="PROKAR_LIPOPROTEIN"/>
    <property type="match status" value="1"/>
</dbReference>
<keyword evidence="4" id="KW-1185">Reference proteome</keyword>
<evidence type="ECO:0000313" key="4">
    <source>
        <dbReference type="Proteomes" id="UP000002383"/>
    </source>
</evidence>
<keyword evidence="1" id="KW-0732">Signal</keyword>
<dbReference type="Proteomes" id="UP000002383">
    <property type="component" value="Chromosome"/>
</dbReference>
<proteinExistence type="predicted"/>
<gene>
    <name evidence="3" type="ordered locus">Tgr7_1050</name>
</gene>
<evidence type="ECO:0000259" key="2">
    <source>
        <dbReference type="Pfam" id="PF12146"/>
    </source>
</evidence>
<sequence precursor="true">MKRAAILCLWVLLLATGCGGRVAPAPPSAEPPGLYPSYVITPDGYRLPLHHWAPEGEPRGVVLALHGFGDHGASFEALSAPLTEAGFKIYAPDQRGFGATSRPGIWAGQAAMTADVRTLTGWLRERHPGLPVFLVGKSMGGAVVLATLGADEPLQVDGAVLIAPAVWARETMPWYQRLGLWVMLRIAPGMNLSGDTVHDLGIRPTDDIEVARALSRDPLVLKKARVDTVHGLTELMGQALEASAHLPGPALILYGGNDQVIPARPVCAMLERLPEQDSVPWRMAFYPEGYHMLTRYTGAAQTHADLAAWLTDVSGSLPSGREASRSEVFEVLCAGRARSDDEPQG</sequence>
<feature type="chain" id="PRO_5002870413" evidence="1">
    <location>
        <begin position="24"/>
        <end position="345"/>
    </location>
</feature>
<dbReference type="SUPFAM" id="SSF53474">
    <property type="entry name" value="alpha/beta-Hydrolases"/>
    <property type="match status" value="1"/>
</dbReference>
<dbReference type="KEGG" id="tgr:Tgr7_1050"/>
<accession>B8GPH0</accession>
<organism evidence="3 4">
    <name type="scientific">Thioalkalivibrio sulfidiphilus (strain HL-EbGR7)</name>
    <dbReference type="NCBI Taxonomy" id="396588"/>
    <lineage>
        <taxon>Bacteria</taxon>
        <taxon>Pseudomonadati</taxon>
        <taxon>Pseudomonadota</taxon>
        <taxon>Gammaproteobacteria</taxon>
        <taxon>Chromatiales</taxon>
        <taxon>Ectothiorhodospiraceae</taxon>
        <taxon>Thioalkalivibrio</taxon>
    </lineage>
</organism>
<dbReference type="PANTHER" id="PTHR11614">
    <property type="entry name" value="PHOSPHOLIPASE-RELATED"/>
    <property type="match status" value="1"/>
</dbReference>
<name>B8GPH0_THISH</name>
<dbReference type="GO" id="GO:0016787">
    <property type="term" value="F:hydrolase activity"/>
    <property type="evidence" value="ECO:0007669"/>
    <property type="project" value="UniProtKB-KW"/>
</dbReference>
<evidence type="ECO:0000256" key="1">
    <source>
        <dbReference type="SAM" id="SignalP"/>
    </source>
</evidence>
<dbReference type="eggNOG" id="COG2267">
    <property type="taxonomic scope" value="Bacteria"/>
</dbReference>
<dbReference type="EMBL" id="CP001339">
    <property type="protein sequence ID" value="ACL72137.1"/>
    <property type="molecule type" value="Genomic_DNA"/>
</dbReference>
<dbReference type="InterPro" id="IPR000073">
    <property type="entry name" value="AB_hydrolase_1"/>
</dbReference>
<dbReference type="RefSeq" id="WP_012637621.1">
    <property type="nucleotide sequence ID" value="NC_011901.1"/>
</dbReference>
<keyword evidence="3" id="KW-0378">Hydrolase</keyword>
<dbReference type="PRINTS" id="PR00111">
    <property type="entry name" value="ABHYDROLASE"/>
</dbReference>
<dbReference type="Pfam" id="PF12146">
    <property type="entry name" value="Hydrolase_4"/>
    <property type="match status" value="1"/>
</dbReference>
<dbReference type="HOGENOM" id="CLU_026209_3_0_6"/>
<dbReference type="OrthoDB" id="9806902at2"/>
<evidence type="ECO:0000313" key="3">
    <source>
        <dbReference type="EMBL" id="ACL72137.1"/>
    </source>
</evidence>
<dbReference type="AlphaFoldDB" id="B8GPH0"/>
<dbReference type="InterPro" id="IPR022742">
    <property type="entry name" value="Hydrolase_4"/>
</dbReference>
<feature type="signal peptide" evidence="1">
    <location>
        <begin position="1"/>
        <end position="23"/>
    </location>
</feature>
<reference evidence="3 4" key="1">
    <citation type="journal article" date="2011" name="Stand. Genomic Sci.">
        <title>Complete genome sequence of 'Thioalkalivibrio sulfidophilus' HL-EbGr7.</title>
        <authorList>
            <person name="Muyzer G."/>
            <person name="Sorokin D.Y."/>
            <person name="Mavromatis K."/>
            <person name="Lapidus A."/>
            <person name="Clum A."/>
            <person name="Ivanova N."/>
            <person name="Pati A."/>
            <person name="d'Haeseleer P."/>
            <person name="Woyke T."/>
            <person name="Kyrpides N.C."/>
        </authorList>
    </citation>
    <scope>NUCLEOTIDE SEQUENCE [LARGE SCALE GENOMIC DNA]</scope>
    <source>
        <strain evidence="3 4">HL-EbGR7</strain>
    </source>
</reference>
<feature type="domain" description="Serine aminopeptidase S33" evidence="2">
    <location>
        <begin position="57"/>
        <end position="294"/>
    </location>
</feature>
<dbReference type="InterPro" id="IPR029058">
    <property type="entry name" value="AB_hydrolase_fold"/>
</dbReference>
<protein>
    <submittedName>
        <fullName evidence="3">Alpha/beta hydrolase fold protein</fullName>
    </submittedName>
</protein>
<dbReference type="InterPro" id="IPR051044">
    <property type="entry name" value="MAG_DAG_Lipase"/>
</dbReference>
<dbReference type="STRING" id="396588.Tgr7_1050"/>
<dbReference type="Gene3D" id="3.40.50.1820">
    <property type="entry name" value="alpha/beta hydrolase"/>
    <property type="match status" value="1"/>
</dbReference>